<sequence>MLRPSRGKARRKEKQKENNNTRKTVCKEFFFSFLSFLIGVGGKQQNVNIIALENWSEEQNLTVRTVRYTTVPIQANGGAGGGCGCGGMWGEMEWNGWGYGRRGSGDCENKCEVRNAASLRVYVSVSAILLLLPAAAFFNHHLSC</sequence>
<evidence type="ECO:0000313" key="4">
    <source>
        <dbReference type="Proteomes" id="UP000807469"/>
    </source>
</evidence>
<gene>
    <name evidence="3" type="ORF">BDN70DRAFT_309222</name>
</gene>
<accession>A0A9P6CVU8</accession>
<evidence type="ECO:0000256" key="1">
    <source>
        <dbReference type="SAM" id="MobiDB-lite"/>
    </source>
</evidence>
<keyword evidence="2" id="KW-0812">Transmembrane</keyword>
<feature type="transmembrane region" description="Helical" evidence="2">
    <location>
        <begin position="119"/>
        <end position="138"/>
    </location>
</feature>
<comment type="caution">
    <text evidence="3">The sequence shown here is derived from an EMBL/GenBank/DDBJ whole genome shotgun (WGS) entry which is preliminary data.</text>
</comment>
<feature type="compositionally biased region" description="Basic residues" evidence="1">
    <location>
        <begin position="1"/>
        <end position="13"/>
    </location>
</feature>
<keyword evidence="4" id="KW-1185">Reference proteome</keyword>
<dbReference type="AlphaFoldDB" id="A0A9P6CVU8"/>
<organism evidence="3 4">
    <name type="scientific">Pholiota conissans</name>
    <dbReference type="NCBI Taxonomy" id="109636"/>
    <lineage>
        <taxon>Eukaryota</taxon>
        <taxon>Fungi</taxon>
        <taxon>Dikarya</taxon>
        <taxon>Basidiomycota</taxon>
        <taxon>Agaricomycotina</taxon>
        <taxon>Agaricomycetes</taxon>
        <taxon>Agaricomycetidae</taxon>
        <taxon>Agaricales</taxon>
        <taxon>Agaricineae</taxon>
        <taxon>Strophariaceae</taxon>
        <taxon>Pholiota</taxon>
    </lineage>
</organism>
<dbReference type="OrthoDB" id="10561753at2759"/>
<proteinExistence type="predicted"/>
<keyword evidence="2" id="KW-1133">Transmembrane helix</keyword>
<keyword evidence="2" id="KW-0472">Membrane</keyword>
<feature type="region of interest" description="Disordered" evidence="1">
    <location>
        <begin position="1"/>
        <end position="20"/>
    </location>
</feature>
<evidence type="ECO:0000256" key="2">
    <source>
        <dbReference type="SAM" id="Phobius"/>
    </source>
</evidence>
<reference evidence="3" key="1">
    <citation type="submission" date="2020-11" db="EMBL/GenBank/DDBJ databases">
        <authorList>
            <consortium name="DOE Joint Genome Institute"/>
            <person name="Ahrendt S."/>
            <person name="Riley R."/>
            <person name="Andreopoulos W."/>
            <person name="Labutti K."/>
            <person name="Pangilinan J."/>
            <person name="Ruiz-Duenas F.J."/>
            <person name="Barrasa J.M."/>
            <person name="Sanchez-Garcia M."/>
            <person name="Camarero S."/>
            <person name="Miyauchi S."/>
            <person name="Serrano A."/>
            <person name="Linde D."/>
            <person name="Babiker R."/>
            <person name="Drula E."/>
            <person name="Ayuso-Fernandez I."/>
            <person name="Pacheco R."/>
            <person name="Padilla G."/>
            <person name="Ferreira P."/>
            <person name="Barriuso J."/>
            <person name="Kellner H."/>
            <person name="Castanera R."/>
            <person name="Alfaro M."/>
            <person name="Ramirez L."/>
            <person name="Pisabarro A.G."/>
            <person name="Kuo A."/>
            <person name="Tritt A."/>
            <person name="Lipzen A."/>
            <person name="He G."/>
            <person name="Yan M."/>
            <person name="Ng V."/>
            <person name="Cullen D."/>
            <person name="Martin F."/>
            <person name="Rosso M.-N."/>
            <person name="Henrissat B."/>
            <person name="Hibbett D."/>
            <person name="Martinez A.T."/>
            <person name="Grigoriev I.V."/>
        </authorList>
    </citation>
    <scope>NUCLEOTIDE SEQUENCE</scope>
    <source>
        <strain evidence="3">CIRM-BRFM 674</strain>
    </source>
</reference>
<protein>
    <submittedName>
        <fullName evidence="3">Uncharacterized protein</fullName>
    </submittedName>
</protein>
<dbReference type="Proteomes" id="UP000807469">
    <property type="component" value="Unassembled WGS sequence"/>
</dbReference>
<evidence type="ECO:0000313" key="3">
    <source>
        <dbReference type="EMBL" id="KAF9474564.1"/>
    </source>
</evidence>
<name>A0A9P6CVU8_9AGAR</name>
<dbReference type="EMBL" id="MU155372">
    <property type="protein sequence ID" value="KAF9474564.1"/>
    <property type="molecule type" value="Genomic_DNA"/>
</dbReference>